<keyword evidence="1" id="KW-0472">Membrane</keyword>
<dbReference type="AlphaFoldDB" id="A0A0E3V0Q0"/>
<accession>A0A0E3V0Q0</accession>
<evidence type="ECO:0000256" key="1">
    <source>
        <dbReference type="SAM" id="Phobius"/>
    </source>
</evidence>
<gene>
    <name evidence="2" type="ORF">CL55_00004800</name>
</gene>
<dbReference type="Proteomes" id="UP000061135">
    <property type="component" value="Chromosome"/>
</dbReference>
<dbReference type="EMBL" id="CP007501">
    <property type="protein sequence ID" value="AKD24813.1"/>
    <property type="molecule type" value="Genomic_DNA"/>
</dbReference>
<organism evidence="2 3">
    <name type="scientific">Polynucleobacter duraquae</name>
    <dbReference type="NCBI Taxonomy" id="1835254"/>
    <lineage>
        <taxon>Bacteria</taxon>
        <taxon>Pseudomonadati</taxon>
        <taxon>Pseudomonadota</taxon>
        <taxon>Betaproteobacteria</taxon>
        <taxon>Burkholderiales</taxon>
        <taxon>Burkholderiaceae</taxon>
        <taxon>Polynucleobacter</taxon>
    </lineage>
</organism>
<keyword evidence="3" id="KW-1185">Reference proteome</keyword>
<sequence length="88" mass="10056">MSVLSVHFPETTFIRLKALAGLTAADLCLIYDKWITFFVLLAIAISLEFLYRRLHEVLLHNHEIEKTAQKIAERKAHALAMQEAGVHK</sequence>
<keyword evidence="1" id="KW-1133">Transmembrane helix</keyword>
<dbReference type="PATRIC" id="fig|576611.7.peg.484"/>
<dbReference type="KEGG" id="pdq:CL55_00004800"/>
<evidence type="ECO:0000313" key="2">
    <source>
        <dbReference type="EMBL" id="AKD24813.1"/>
    </source>
</evidence>
<evidence type="ECO:0000313" key="3">
    <source>
        <dbReference type="Proteomes" id="UP000061135"/>
    </source>
</evidence>
<dbReference type="HOGENOM" id="CLU_2466392_0_0_4"/>
<dbReference type="RefSeq" id="WP_046329710.1">
    <property type="nucleotide sequence ID" value="NZ_CP007501.1"/>
</dbReference>
<proteinExistence type="predicted"/>
<protein>
    <submittedName>
        <fullName evidence="2">Uncharacterized protein</fullName>
    </submittedName>
</protein>
<reference evidence="2 3" key="1">
    <citation type="submission" date="2014-03" db="EMBL/GenBank/DDBJ databases">
        <title>Genome of Polynucleobacter strain MWH-MoK4.</title>
        <authorList>
            <person name="Hahn M.W."/>
        </authorList>
    </citation>
    <scope>NUCLEOTIDE SEQUENCE [LARGE SCALE GENOMIC DNA]</scope>
    <source>
        <strain evidence="2 3">MWH-MoK4</strain>
    </source>
</reference>
<keyword evidence="1" id="KW-0812">Transmembrane</keyword>
<name>A0A0E3V0Q0_9BURK</name>
<feature type="transmembrane region" description="Helical" evidence="1">
    <location>
        <begin position="34"/>
        <end position="51"/>
    </location>
</feature>